<gene>
    <name evidence="2" type="ORF">HMPREF9156_01007</name>
</gene>
<feature type="compositionally biased region" description="Polar residues" evidence="1">
    <location>
        <begin position="647"/>
        <end position="662"/>
    </location>
</feature>
<dbReference type="SUPFAM" id="SSF55486">
    <property type="entry name" value="Metalloproteases ('zincins'), catalytic domain"/>
    <property type="match status" value="1"/>
</dbReference>
<feature type="region of interest" description="Disordered" evidence="1">
    <location>
        <begin position="460"/>
        <end position="662"/>
    </location>
</feature>
<feature type="compositionally biased region" description="Low complexity" evidence="1">
    <location>
        <begin position="461"/>
        <end position="486"/>
    </location>
</feature>
<evidence type="ECO:0000313" key="3">
    <source>
        <dbReference type="Proteomes" id="UP000006415"/>
    </source>
</evidence>
<feature type="compositionally biased region" description="Acidic residues" evidence="1">
    <location>
        <begin position="617"/>
        <end position="626"/>
    </location>
</feature>
<sequence length="662" mass="70352">MSEDELHQWMIDSFGPYQGEMAWQQLSQLPPEIREQIINTPGGLPDPKEVHSLMDAFSTSGLGSAQDINQLLNSGPINIKLATSIAHNTARENEKIHVISAVSGQQVRSAASEANLWLDSVTDFDPPEGTLDVLTCDEWVGKAMPKWTHFAAPVAESMNKAMAAVFSERLGGEIDGQIAGVFAGPVPMPLPDDLKDPGKLITILGNTSYAMQIGQAGGRLARNICGGFDQGIALLDNPAGTLIPENIERYADELKLSYNEVLAYLALVEEAHARLFANVPWLMPQFDALIDKYARGITIDLDAMEEQLREVQEVNPDSIAGAVDLSKVGMSDTPEQREALHSLENLLAFVEGWVDCIVWRAGMAHIPHIDQLREMQRRERAAGGPSQETFETLLGLELRPKKMREAAELWETITLAEEASGRDRHWSHPDMLPTMPDDALAALSEKSSADSKKFNDDLMELLDSSPSDTPDTSNTLDAQDNTAGTADDADTGSGRGAGRPSPDSNSAAPEPDSPGSPNTSSPARDSQDPPASQEGIALPDKEGDNGIPYTEYPDGGLGNEGPKDKGPGDKGLGQIDLNGPIDWDKELEQLLDSEGSGSEKDGPDGSSSSGGSGDLDNSGEPDDPNGPDDPSGSSGPGSSTDPGNPHGSGTQGPASSPDSTQG</sequence>
<dbReference type="PANTHER" id="PTHR39420">
    <property type="match status" value="1"/>
</dbReference>
<feature type="compositionally biased region" description="Polar residues" evidence="1">
    <location>
        <begin position="515"/>
        <end position="524"/>
    </location>
</feature>
<evidence type="ECO:0000313" key="2">
    <source>
        <dbReference type="EMBL" id="EJD64512.1"/>
    </source>
</evidence>
<dbReference type="OrthoDB" id="8478472at2"/>
<keyword evidence="2" id="KW-0378">Hydrolase</keyword>
<name>J0LL41_9BIFI</name>
<dbReference type="GO" id="GO:0016787">
    <property type="term" value="F:hydrolase activity"/>
    <property type="evidence" value="ECO:0007669"/>
    <property type="project" value="UniProtKB-KW"/>
</dbReference>
<reference evidence="2 3" key="1">
    <citation type="submission" date="2012-01" db="EMBL/GenBank/DDBJ databases">
        <title>The Genome Sequence of Scardovia wiggsiae F0424.</title>
        <authorList>
            <consortium name="The Broad Institute Genome Sequencing Platform"/>
            <person name="Earl A."/>
            <person name="Ward D."/>
            <person name="Feldgarden M."/>
            <person name="Gevers D."/>
            <person name="Izard J."/>
            <person name="Ganesan A."/>
            <person name="Baranova O.V."/>
            <person name="Blanton J.M."/>
            <person name="Tanner A.C."/>
            <person name="Mathney J."/>
            <person name="Dewhirst F.E."/>
            <person name="Young S.K."/>
            <person name="Zeng Q."/>
            <person name="Gargeya S."/>
            <person name="Fitzgerald M."/>
            <person name="Haas B."/>
            <person name="Abouelleil A."/>
            <person name="Alvarado L."/>
            <person name="Arachchi H.M."/>
            <person name="Berlin A."/>
            <person name="Chapman S.B."/>
            <person name="Gearin G."/>
            <person name="Goldberg J."/>
            <person name="Griggs A."/>
            <person name="Gujja S."/>
            <person name="Hansen M."/>
            <person name="Heiman D."/>
            <person name="Howarth C."/>
            <person name="Larimer J."/>
            <person name="Lui A."/>
            <person name="MacDonald P.J.P."/>
            <person name="McCowen C."/>
            <person name="Montmayeur A."/>
            <person name="Murphy C."/>
            <person name="Neiman D."/>
            <person name="Pearson M."/>
            <person name="Priest M."/>
            <person name="Roberts A."/>
            <person name="Saif S."/>
            <person name="Shea T."/>
            <person name="Sisk P."/>
            <person name="Stolte C."/>
            <person name="Sykes S."/>
            <person name="Wortman J."/>
            <person name="Nusbaum C."/>
            <person name="Birren B."/>
        </authorList>
    </citation>
    <scope>NUCLEOTIDE SEQUENCE [LARGE SCALE GENOMIC DNA]</scope>
    <source>
        <strain evidence="2 3">F0424</strain>
    </source>
</reference>
<protein>
    <submittedName>
        <fullName evidence="2">Putative hydrolase</fullName>
    </submittedName>
</protein>
<proteinExistence type="predicted"/>
<feature type="compositionally biased region" description="Low complexity" evidence="1">
    <location>
        <begin position="628"/>
        <end position="645"/>
    </location>
</feature>
<dbReference type="Pfam" id="PF10103">
    <property type="entry name" value="Zincin_2"/>
    <property type="match status" value="1"/>
</dbReference>
<dbReference type="NCBIfam" id="TIGR03624">
    <property type="entry name" value="putative hydrolase"/>
    <property type="match status" value="1"/>
</dbReference>
<dbReference type="eggNOG" id="COG5282">
    <property type="taxonomic scope" value="Bacteria"/>
</dbReference>
<evidence type="ECO:0000256" key="1">
    <source>
        <dbReference type="SAM" id="MobiDB-lite"/>
    </source>
</evidence>
<keyword evidence="3" id="KW-1185">Reference proteome</keyword>
<accession>J0LL41</accession>
<dbReference type="STRING" id="857290.HMPREF9156_01007"/>
<dbReference type="Proteomes" id="UP000006415">
    <property type="component" value="Unassembled WGS sequence"/>
</dbReference>
<dbReference type="InterPro" id="IPR018766">
    <property type="entry name" value="Zinicin_2"/>
</dbReference>
<dbReference type="AlphaFoldDB" id="J0LL41"/>
<dbReference type="RefSeq" id="WP_007148071.1">
    <property type="nucleotide sequence ID" value="NZ_AKCI01000001.1"/>
</dbReference>
<dbReference type="EMBL" id="AGZS01000006">
    <property type="protein sequence ID" value="EJD64512.1"/>
    <property type="molecule type" value="Genomic_DNA"/>
</dbReference>
<dbReference type="HOGENOM" id="CLU_031872_0_0_11"/>
<dbReference type="PANTHER" id="PTHR39420:SF2">
    <property type="entry name" value="HYDROLASE"/>
    <property type="match status" value="1"/>
</dbReference>
<dbReference type="InterPro" id="IPR042271">
    <property type="entry name" value="Zinicin_2_N"/>
</dbReference>
<comment type="caution">
    <text evidence="2">The sequence shown here is derived from an EMBL/GenBank/DDBJ whole genome shotgun (WGS) entry which is preliminary data.</text>
</comment>
<dbReference type="Gene3D" id="1.20.150.30">
    <property type="entry name" value="Zincin-like metallopeptidase, N-terminal domain"/>
    <property type="match status" value="1"/>
</dbReference>
<organism evidence="2 3">
    <name type="scientific">Scardovia wiggsiae F0424</name>
    <dbReference type="NCBI Taxonomy" id="857290"/>
    <lineage>
        <taxon>Bacteria</taxon>
        <taxon>Bacillati</taxon>
        <taxon>Actinomycetota</taxon>
        <taxon>Actinomycetes</taxon>
        <taxon>Bifidobacteriales</taxon>
        <taxon>Bifidobacteriaceae</taxon>
        <taxon>Scardovia</taxon>
    </lineage>
</organism>